<evidence type="ECO:0000259" key="2">
    <source>
        <dbReference type="PROSITE" id="PS51819"/>
    </source>
</evidence>
<keyword evidence="3" id="KW-0560">Oxidoreductase</keyword>
<dbReference type="GO" id="GO:0018577">
    <property type="term" value="F:catechol 2,3-dioxygenase activity"/>
    <property type="evidence" value="ECO:0007669"/>
    <property type="project" value="UniProtKB-EC"/>
</dbReference>
<keyword evidence="1" id="KW-0479">Metal-binding</keyword>
<keyword evidence="4" id="KW-1185">Reference proteome</keyword>
<dbReference type="Gene3D" id="3.10.180.10">
    <property type="entry name" value="2,3-Dihydroxybiphenyl 1,2-Dioxygenase, domain 1"/>
    <property type="match status" value="2"/>
</dbReference>
<dbReference type="InterPro" id="IPR004360">
    <property type="entry name" value="Glyas_Fos-R_dOase_dom"/>
</dbReference>
<dbReference type="PANTHER" id="PTHR43279">
    <property type="entry name" value="CATECHOL-2,3-DIOXYGENASE"/>
    <property type="match status" value="1"/>
</dbReference>
<name>A0ABX0V920_9HYPH</name>
<dbReference type="RefSeq" id="WP_166956492.1">
    <property type="nucleotide sequence ID" value="NZ_JAASQI010000018.1"/>
</dbReference>
<dbReference type="PROSITE" id="PS00934">
    <property type="entry name" value="GLYOXALASE_I_1"/>
    <property type="match status" value="1"/>
</dbReference>
<gene>
    <name evidence="3" type="ORF">FHS82_004135</name>
</gene>
<comment type="caution">
    <text evidence="3">The sequence shown here is derived from an EMBL/GenBank/DDBJ whole genome shotgun (WGS) entry which is preliminary data.</text>
</comment>
<dbReference type="InterPro" id="IPR029068">
    <property type="entry name" value="Glyas_Bleomycin-R_OHBP_Dase"/>
</dbReference>
<dbReference type="InterPro" id="IPR037523">
    <property type="entry name" value="VOC_core"/>
</dbReference>
<reference evidence="3 4" key="1">
    <citation type="submission" date="2020-03" db="EMBL/GenBank/DDBJ databases">
        <title>Genomic Encyclopedia of Type Strains, Phase IV (KMG-IV): sequencing the most valuable type-strain genomes for metagenomic binning, comparative biology and taxonomic classification.</title>
        <authorList>
            <person name="Goeker M."/>
        </authorList>
    </citation>
    <scope>NUCLEOTIDE SEQUENCE [LARGE SCALE GENOMIC DNA]</scope>
    <source>
        <strain evidence="3 4">DSM 103870</strain>
    </source>
</reference>
<evidence type="ECO:0000313" key="4">
    <source>
        <dbReference type="Proteomes" id="UP001429580"/>
    </source>
</evidence>
<proteinExistence type="predicted"/>
<dbReference type="SUPFAM" id="SSF54593">
    <property type="entry name" value="Glyoxalase/Bleomycin resistance protein/Dihydroxybiphenyl dioxygenase"/>
    <property type="match status" value="2"/>
</dbReference>
<accession>A0ABX0V920</accession>
<dbReference type="EMBL" id="JAASQI010000018">
    <property type="protein sequence ID" value="NIJ60265.1"/>
    <property type="molecule type" value="Genomic_DNA"/>
</dbReference>
<dbReference type="PANTHER" id="PTHR43279:SF1">
    <property type="entry name" value="CATECHOL-2,3-DIOXYGENASE"/>
    <property type="match status" value="1"/>
</dbReference>
<sequence length="297" mass="31494">MAPRDPAPAGRSVNPTGVAGASDVPAFHLSMGRVALTVNDLDRVAAFYEQAVGLHLLRKDGTTVELGAGGDVLLELRGDASARRRSPREAGLFHTAFLLPSRVSLARWTHHAARTRTPVVGASDHGVSEALYLSDPEGNGVEIYADRPASAWKWHDGMVDMPSDRLDIEALLAQANGVKWDGFPVGSKVGHVHLQVGALAPAEAFYASALGLDVTCRYPGGTFYAADGYHHHIATNIWNSRGAGIRDYPSTGLAEIELRLDASRAAAIRARAEAPEGTAGQLLLTDPWGTSVAVIAR</sequence>
<feature type="domain" description="VOC" evidence="2">
    <location>
        <begin position="30"/>
        <end position="146"/>
    </location>
</feature>
<evidence type="ECO:0000313" key="3">
    <source>
        <dbReference type="EMBL" id="NIJ60265.1"/>
    </source>
</evidence>
<dbReference type="PROSITE" id="PS51819">
    <property type="entry name" value="VOC"/>
    <property type="match status" value="2"/>
</dbReference>
<feature type="domain" description="VOC" evidence="2">
    <location>
        <begin position="188"/>
        <end position="297"/>
    </location>
</feature>
<evidence type="ECO:0000256" key="1">
    <source>
        <dbReference type="ARBA" id="ARBA00022723"/>
    </source>
</evidence>
<dbReference type="Proteomes" id="UP001429580">
    <property type="component" value="Unassembled WGS sequence"/>
</dbReference>
<dbReference type="Pfam" id="PF00903">
    <property type="entry name" value="Glyoxalase"/>
    <property type="match status" value="1"/>
</dbReference>
<protein>
    <submittedName>
        <fullName evidence="3">Catechol 2,3-dioxygenase</fullName>
        <ecNumber evidence="3">1.13.11.2</ecNumber>
    </submittedName>
</protein>
<dbReference type="EC" id="1.13.11.2" evidence="3"/>
<organism evidence="3 4">
    <name type="scientific">Pseudochelatococcus lubricantis</name>
    <dbReference type="NCBI Taxonomy" id="1538102"/>
    <lineage>
        <taxon>Bacteria</taxon>
        <taxon>Pseudomonadati</taxon>
        <taxon>Pseudomonadota</taxon>
        <taxon>Alphaproteobacteria</taxon>
        <taxon>Hyphomicrobiales</taxon>
        <taxon>Chelatococcaceae</taxon>
        <taxon>Pseudochelatococcus</taxon>
    </lineage>
</organism>
<dbReference type="InterPro" id="IPR018146">
    <property type="entry name" value="Glyoxalase_1_CS"/>
</dbReference>